<name>A0AA96ELP4_9VIRU</name>
<dbReference type="EMBL" id="OR343188">
    <property type="protein sequence ID" value="WNL49957.1"/>
    <property type="molecule type" value="Genomic_DNA"/>
</dbReference>
<sequence length="188" mass="21357">MQSLIIEAMGYSFHVPSLRENVIKLQNCLELMNAIETKKSKAEQRYALCRYNESLYTEADLGNNVAAELKRTMGYAPDWEFVKDMFVSHELSEEDEIIIEELSETNAIWWETEDGSCITLLPPRPLVEGDLNVRLVLTENGCTIVDADGDETPCERDEAILLLSQECEKRKGGYPLLSSCIERVESML</sequence>
<protein>
    <submittedName>
        <fullName evidence="1">Uncharacterized protein</fullName>
    </submittedName>
</protein>
<evidence type="ECO:0000313" key="1">
    <source>
        <dbReference type="EMBL" id="WNL49957.1"/>
    </source>
</evidence>
<proteinExistence type="predicted"/>
<accession>A0AA96ELP4</accession>
<organism evidence="1">
    <name type="scientific">Marseillevirus sp</name>
    <dbReference type="NCBI Taxonomy" id="2809551"/>
    <lineage>
        <taxon>Viruses</taxon>
        <taxon>Varidnaviria</taxon>
        <taxon>Bamfordvirae</taxon>
        <taxon>Nucleocytoviricota</taxon>
        <taxon>Megaviricetes</taxon>
        <taxon>Pimascovirales</taxon>
        <taxon>Pimascovirales incertae sedis</taxon>
        <taxon>Marseilleviridae</taxon>
        <taxon>Marseillevirus</taxon>
    </lineage>
</organism>
<gene>
    <name evidence="1" type="ORF">MarFTMF_441</name>
</gene>
<reference evidence="1" key="1">
    <citation type="submission" date="2023-07" db="EMBL/GenBank/DDBJ databases">
        <authorList>
            <person name="Xia Y."/>
        </authorList>
    </citation>
    <scope>NUCLEOTIDE SEQUENCE</scope>
    <source>
        <strain evidence="1">F</strain>
    </source>
</reference>